<dbReference type="InterPro" id="IPR011989">
    <property type="entry name" value="ARM-like"/>
</dbReference>
<reference evidence="1" key="2">
    <citation type="submission" date="2010-02" db="EMBL/GenBank/DDBJ databases">
        <authorList>
            <person name="Genoscope - CEA"/>
        </authorList>
    </citation>
    <scope>NUCLEOTIDE SEQUENCE</scope>
    <source>
        <strain evidence="1">CFBP2957</strain>
        <plasmid evidence="1">RCFBPv3_mp</plasmid>
    </source>
</reference>
<evidence type="ECO:0008006" key="2">
    <source>
        <dbReference type="Google" id="ProtNLM"/>
    </source>
</evidence>
<dbReference type="AlphaFoldDB" id="D8P2Y7"/>
<name>D8P2Y7_RALSL</name>
<dbReference type="Gene3D" id="1.25.10.10">
    <property type="entry name" value="Leucine-rich Repeat Variant"/>
    <property type="match status" value="1"/>
</dbReference>
<dbReference type="RefSeq" id="WP_013207814.1">
    <property type="nucleotide sequence ID" value="NC_014309.1"/>
</dbReference>
<dbReference type="Pfam" id="PF13646">
    <property type="entry name" value="HEAT_2"/>
    <property type="match status" value="1"/>
</dbReference>
<accession>D8P2Y7</accession>
<evidence type="ECO:0000313" key="1">
    <source>
        <dbReference type="EMBL" id="CBJ53273.1"/>
    </source>
</evidence>
<dbReference type="SUPFAM" id="SSF48371">
    <property type="entry name" value="ARM repeat"/>
    <property type="match status" value="1"/>
</dbReference>
<dbReference type="EMBL" id="FP885907">
    <property type="protein sequence ID" value="CBJ53273.1"/>
    <property type="molecule type" value="Genomic_DNA"/>
</dbReference>
<proteinExistence type="predicted"/>
<geneLocation type="plasmid" evidence="1">
    <name>RCFBPv3_mp</name>
</geneLocation>
<sequence>MLTLLNMIGKSFEELAALFFCEVSDDDDYYDVLACNLAQAHRKQLLPMLDCLSPKRLRAAICGLGLAGVVESEAVILGYLLHTEPLVVAAAIDALRRIGYVDWSGVEPCLHHSSPYVRGAALRFAKAGLRGGALAILREALNDQDAVVRQNALDEMEGLTTASDLEWIMPFLRDESAEVRAAAASLIEAIKR</sequence>
<gene>
    <name evidence="1" type="ORF">RCFBP_mp10486</name>
</gene>
<dbReference type="InterPro" id="IPR016024">
    <property type="entry name" value="ARM-type_fold"/>
</dbReference>
<protein>
    <recommendedName>
        <fullName evidence="2">HEAT repeat domain-containing protein</fullName>
    </recommendedName>
</protein>
<keyword evidence="1" id="KW-0614">Plasmid</keyword>
<reference evidence="1" key="1">
    <citation type="journal article" date="2010" name="BMC Genomics">
        <title>Genomes of three tomato pathogens within the Ralstonia solanacearum species complex reveal significant evolutionary divergence.</title>
        <authorList>
            <person name="Remenant B."/>
            <person name="Coupat-Goutaland B."/>
            <person name="Guidot A."/>
            <person name="Cellier G."/>
            <person name="Wicker E."/>
            <person name="Allen C."/>
            <person name="Fegan M."/>
            <person name="Pruvost O."/>
            <person name="Elbaz M."/>
            <person name="Calteau A."/>
            <person name="Salvignol G."/>
            <person name="Mornico D."/>
            <person name="Mangenot S."/>
            <person name="Barbe V."/>
            <person name="Medigue C."/>
            <person name="Prior P."/>
        </authorList>
    </citation>
    <scope>NUCLEOTIDE SEQUENCE [LARGE SCALE GENOMIC DNA]</scope>
    <source>
        <strain evidence="1">CFBP2957</strain>
        <plasmid evidence="1">RCFBPv3_mp</plasmid>
    </source>
</reference>
<organism evidence="1">
    <name type="scientific">Ralstonia solanacearum CFBP2957</name>
    <dbReference type="NCBI Taxonomy" id="859656"/>
    <lineage>
        <taxon>Bacteria</taxon>
        <taxon>Pseudomonadati</taxon>
        <taxon>Pseudomonadota</taxon>
        <taxon>Betaproteobacteria</taxon>
        <taxon>Burkholderiales</taxon>
        <taxon>Burkholderiaceae</taxon>
        <taxon>Ralstonia</taxon>
        <taxon>Ralstonia solanacearum species complex</taxon>
    </lineage>
</organism>